<keyword evidence="2" id="KW-1185">Reference proteome</keyword>
<comment type="caution">
    <text evidence="1">The sequence shown here is derived from an EMBL/GenBank/DDBJ whole genome shotgun (WGS) entry which is preliminary data.</text>
</comment>
<evidence type="ECO:0000313" key="2">
    <source>
        <dbReference type="Proteomes" id="UP000756860"/>
    </source>
</evidence>
<accession>A0ABS5SCV8</accession>
<gene>
    <name evidence="1" type="ORF">KI810_09115</name>
</gene>
<organism evidence="1 2">
    <name type="scientific">Geomobilimonas luticola</name>
    <dbReference type="NCBI Taxonomy" id="1114878"/>
    <lineage>
        <taxon>Bacteria</taxon>
        <taxon>Pseudomonadati</taxon>
        <taxon>Thermodesulfobacteriota</taxon>
        <taxon>Desulfuromonadia</taxon>
        <taxon>Geobacterales</taxon>
        <taxon>Geobacteraceae</taxon>
        <taxon>Geomobilimonas</taxon>
    </lineage>
</organism>
<dbReference type="Proteomes" id="UP000756860">
    <property type="component" value="Unassembled WGS sequence"/>
</dbReference>
<reference evidence="1 2" key="1">
    <citation type="submission" date="2021-05" db="EMBL/GenBank/DDBJ databases">
        <title>The draft genome of Geobacter luticola JCM 17780.</title>
        <authorList>
            <person name="Xu Z."/>
            <person name="Masuda Y."/>
            <person name="Itoh H."/>
            <person name="Senoo K."/>
        </authorList>
    </citation>
    <scope>NUCLEOTIDE SEQUENCE [LARGE SCALE GENOMIC DNA]</scope>
    <source>
        <strain evidence="1 2">JCM 17780</strain>
    </source>
</reference>
<dbReference type="EMBL" id="JAHCVK010000003">
    <property type="protein sequence ID" value="MBT0653214.1"/>
    <property type="molecule type" value="Genomic_DNA"/>
</dbReference>
<dbReference type="RefSeq" id="WP_214175221.1">
    <property type="nucleotide sequence ID" value="NZ_JAHCVK010000003.1"/>
</dbReference>
<sequence length="119" mass="13214">MGKKGFILCVCQGTCPSFTKMDIFGVLSDVRREKIFDYVCLHPQLCVGDGEEFLKVLLSGGETEKLYIAACDPQMQCKMFRDAFEAVGFDKANHIALDIRNRTTDEAVAAIKEMAAKNP</sequence>
<protein>
    <submittedName>
        <fullName evidence="1">Heterodisulfide reductase subunit A-like protein</fullName>
    </submittedName>
</protein>
<proteinExistence type="predicted"/>
<name>A0ABS5SCV8_9BACT</name>
<evidence type="ECO:0000313" key="1">
    <source>
        <dbReference type="EMBL" id="MBT0653214.1"/>
    </source>
</evidence>